<dbReference type="EMBL" id="JATAAI010000019">
    <property type="protein sequence ID" value="KAK1738968.1"/>
    <property type="molecule type" value="Genomic_DNA"/>
</dbReference>
<feature type="domain" description="Metallo-beta-lactamase" evidence="1">
    <location>
        <begin position="11"/>
        <end position="87"/>
    </location>
</feature>
<dbReference type="PANTHER" id="PTHR15032">
    <property type="entry name" value="N-ACYL-PHOSPHATIDYLETHANOLAMINE-HYDROLYZING PHOSPHOLIPASE D"/>
    <property type="match status" value="1"/>
</dbReference>
<dbReference type="EC" id="3.-.-.-" evidence="2"/>
<dbReference type="Proteomes" id="UP001224775">
    <property type="component" value="Unassembled WGS sequence"/>
</dbReference>
<accession>A0AAD8Y3N3</accession>
<organism evidence="2 3">
    <name type="scientific">Skeletonema marinoi</name>
    <dbReference type="NCBI Taxonomy" id="267567"/>
    <lineage>
        <taxon>Eukaryota</taxon>
        <taxon>Sar</taxon>
        <taxon>Stramenopiles</taxon>
        <taxon>Ochrophyta</taxon>
        <taxon>Bacillariophyta</taxon>
        <taxon>Coscinodiscophyceae</taxon>
        <taxon>Thalassiosirophycidae</taxon>
        <taxon>Thalassiosirales</taxon>
        <taxon>Skeletonemataceae</taxon>
        <taxon>Skeletonema</taxon>
        <taxon>Skeletonema marinoi-dohrnii complex</taxon>
    </lineage>
</organism>
<keyword evidence="2" id="KW-0378">Hydrolase</keyword>
<proteinExistence type="predicted"/>
<name>A0AAD8Y3N3_9STRA</name>
<evidence type="ECO:0000313" key="2">
    <source>
        <dbReference type="EMBL" id="KAK1738968.1"/>
    </source>
</evidence>
<dbReference type="Gene3D" id="3.60.15.10">
    <property type="entry name" value="Ribonuclease Z/Hydroxyacylglutathione hydrolase-like"/>
    <property type="match status" value="1"/>
</dbReference>
<dbReference type="PANTHER" id="PTHR15032:SF4">
    <property type="entry name" value="N-ACYL-PHOSPHATIDYLETHANOLAMINE-HYDROLYZING PHOSPHOLIPASE D"/>
    <property type="match status" value="1"/>
</dbReference>
<dbReference type="SUPFAM" id="SSF56281">
    <property type="entry name" value="Metallo-hydrolase/oxidoreductase"/>
    <property type="match status" value="1"/>
</dbReference>
<gene>
    <name evidence="2" type="ORF">QTG54_010284</name>
</gene>
<sequence>SNYAGPVRRNEPPSFGVDDLPNLVDCVLISHDHMDHLDYWSICELIDKSTVKFWVVPLGIKSWLMDKAGVPPEHIIELEWWEAVRLSKDSLSSSPEIEGLVRAFDTSSERASDDYTEIYQRRTLS</sequence>
<keyword evidence="3" id="KW-1185">Reference proteome</keyword>
<dbReference type="GO" id="GO:0016787">
    <property type="term" value="F:hydrolase activity"/>
    <property type="evidence" value="ECO:0007669"/>
    <property type="project" value="UniProtKB-KW"/>
</dbReference>
<reference evidence="2" key="1">
    <citation type="submission" date="2023-06" db="EMBL/GenBank/DDBJ databases">
        <title>Survivors Of The Sea: Transcriptome response of Skeletonema marinoi to long-term dormancy.</title>
        <authorList>
            <person name="Pinder M.I.M."/>
            <person name="Kourtchenko O."/>
            <person name="Robertson E.K."/>
            <person name="Larsson T."/>
            <person name="Maumus F."/>
            <person name="Osuna-Cruz C.M."/>
            <person name="Vancaester E."/>
            <person name="Stenow R."/>
            <person name="Vandepoele K."/>
            <person name="Ploug H."/>
            <person name="Bruchert V."/>
            <person name="Godhe A."/>
            <person name="Topel M."/>
        </authorList>
    </citation>
    <scope>NUCLEOTIDE SEQUENCE</scope>
    <source>
        <strain evidence="2">R05AC</strain>
    </source>
</reference>
<evidence type="ECO:0000313" key="3">
    <source>
        <dbReference type="Proteomes" id="UP001224775"/>
    </source>
</evidence>
<dbReference type="InterPro" id="IPR001279">
    <property type="entry name" value="Metallo-B-lactamas"/>
</dbReference>
<evidence type="ECO:0000259" key="1">
    <source>
        <dbReference type="Pfam" id="PF12706"/>
    </source>
</evidence>
<dbReference type="GO" id="GO:0005737">
    <property type="term" value="C:cytoplasm"/>
    <property type="evidence" value="ECO:0007669"/>
    <property type="project" value="TreeGrafter"/>
</dbReference>
<dbReference type="InterPro" id="IPR036866">
    <property type="entry name" value="RibonucZ/Hydroxyglut_hydro"/>
</dbReference>
<dbReference type="Pfam" id="PF12706">
    <property type="entry name" value="Lactamase_B_2"/>
    <property type="match status" value="1"/>
</dbReference>
<protein>
    <submittedName>
        <fullName evidence="2">MBL-fold metallo-hydrolase</fullName>
        <ecNumber evidence="2">3.-.-.-</ecNumber>
    </submittedName>
</protein>
<comment type="caution">
    <text evidence="2">The sequence shown here is derived from an EMBL/GenBank/DDBJ whole genome shotgun (WGS) entry which is preliminary data.</text>
</comment>
<feature type="non-terminal residue" evidence="2">
    <location>
        <position position="1"/>
    </location>
</feature>
<dbReference type="AlphaFoldDB" id="A0AAD8Y3N3"/>